<feature type="transmembrane region" description="Helical" evidence="12">
    <location>
        <begin position="78"/>
        <end position="95"/>
    </location>
</feature>
<keyword evidence="10 12" id="KW-0472">Membrane</keyword>
<organism evidence="13">
    <name type="scientific">marine metagenome</name>
    <dbReference type="NCBI Taxonomy" id="408172"/>
    <lineage>
        <taxon>unclassified sequences</taxon>
        <taxon>metagenomes</taxon>
        <taxon>ecological metagenomes</taxon>
    </lineage>
</organism>
<dbReference type="PANTHER" id="PTHR48086">
    <property type="entry name" value="SODIUM/PROLINE SYMPORTER-RELATED"/>
    <property type="match status" value="1"/>
</dbReference>
<dbReference type="InterPro" id="IPR038377">
    <property type="entry name" value="Na/Glc_symporter_sf"/>
</dbReference>
<dbReference type="GO" id="GO:0006814">
    <property type="term" value="P:sodium ion transport"/>
    <property type="evidence" value="ECO:0007669"/>
    <property type="project" value="UniProtKB-KW"/>
</dbReference>
<evidence type="ECO:0000256" key="4">
    <source>
        <dbReference type="ARBA" id="ARBA00022475"/>
    </source>
</evidence>
<accession>A0A382PJA0</accession>
<dbReference type="AlphaFoldDB" id="A0A382PJA0"/>
<keyword evidence="11" id="KW-0739">Sodium transport</keyword>
<comment type="subcellular location">
    <subcellularLocation>
        <location evidence="1">Cell membrane</location>
        <topology evidence="1">Multi-pass membrane protein</topology>
    </subcellularLocation>
</comment>
<keyword evidence="9" id="KW-0406">Ion transport</keyword>
<feature type="transmembrane region" description="Helical" evidence="12">
    <location>
        <begin position="101"/>
        <end position="122"/>
    </location>
</feature>
<evidence type="ECO:0000256" key="1">
    <source>
        <dbReference type="ARBA" id="ARBA00004651"/>
    </source>
</evidence>
<reference evidence="13" key="1">
    <citation type="submission" date="2018-05" db="EMBL/GenBank/DDBJ databases">
        <authorList>
            <person name="Lanie J.A."/>
            <person name="Ng W.-L."/>
            <person name="Kazmierczak K.M."/>
            <person name="Andrzejewski T.M."/>
            <person name="Davidsen T.M."/>
            <person name="Wayne K.J."/>
            <person name="Tettelin H."/>
            <person name="Glass J.I."/>
            <person name="Rusch D."/>
            <person name="Podicherti R."/>
            <person name="Tsui H.-C.T."/>
            <person name="Winkler M.E."/>
        </authorList>
    </citation>
    <scope>NUCLEOTIDE SEQUENCE</scope>
</reference>
<gene>
    <name evidence="13" type="ORF">METZ01_LOCUS325781</name>
</gene>
<evidence type="ECO:0000256" key="5">
    <source>
        <dbReference type="ARBA" id="ARBA00022692"/>
    </source>
</evidence>
<feature type="transmembrane region" description="Helical" evidence="12">
    <location>
        <begin position="129"/>
        <end position="148"/>
    </location>
</feature>
<evidence type="ECO:0000256" key="7">
    <source>
        <dbReference type="ARBA" id="ARBA00022989"/>
    </source>
</evidence>
<dbReference type="InterPro" id="IPR001734">
    <property type="entry name" value="Na/solute_symporter"/>
</dbReference>
<dbReference type="Gene3D" id="1.20.1730.10">
    <property type="entry name" value="Sodium/glucose cotransporter"/>
    <property type="match status" value="1"/>
</dbReference>
<dbReference type="GO" id="GO:0005886">
    <property type="term" value="C:plasma membrane"/>
    <property type="evidence" value="ECO:0007669"/>
    <property type="project" value="UniProtKB-SubCell"/>
</dbReference>
<keyword evidence="7 12" id="KW-1133">Transmembrane helix</keyword>
<evidence type="ECO:0000313" key="13">
    <source>
        <dbReference type="EMBL" id="SVC72927.1"/>
    </source>
</evidence>
<dbReference type="GO" id="GO:0015293">
    <property type="term" value="F:symporter activity"/>
    <property type="evidence" value="ECO:0007669"/>
    <property type="project" value="UniProtKB-KW"/>
</dbReference>
<evidence type="ECO:0000256" key="11">
    <source>
        <dbReference type="ARBA" id="ARBA00023201"/>
    </source>
</evidence>
<feature type="non-terminal residue" evidence="13">
    <location>
        <position position="1"/>
    </location>
</feature>
<dbReference type="EMBL" id="UINC01107505">
    <property type="protein sequence ID" value="SVC72927.1"/>
    <property type="molecule type" value="Genomic_DNA"/>
</dbReference>
<evidence type="ECO:0008006" key="14">
    <source>
        <dbReference type="Google" id="ProtNLM"/>
    </source>
</evidence>
<dbReference type="Pfam" id="PF00474">
    <property type="entry name" value="SSF"/>
    <property type="match status" value="1"/>
</dbReference>
<evidence type="ECO:0000256" key="3">
    <source>
        <dbReference type="ARBA" id="ARBA00022448"/>
    </source>
</evidence>
<feature type="transmembrane region" description="Helical" evidence="12">
    <location>
        <begin position="50"/>
        <end position="66"/>
    </location>
</feature>
<evidence type="ECO:0000256" key="2">
    <source>
        <dbReference type="ARBA" id="ARBA00006434"/>
    </source>
</evidence>
<proteinExistence type="inferred from homology"/>
<dbReference type="PROSITE" id="PS50283">
    <property type="entry name" value="NA_SOLUT_SYMP_3"/>
    <property type="match status" value="1"/>
</dbReference>
<keyword evidence="8" id="KW-0915">Sodium</keyword>
<name>A0A382PJA0_9ZZZZ</name>
<keyword evidence="4" id="KW-1003">Cell membrane</keyword>
<keyword evidence="5 12" id="KW-0812">Transmembrane</keyword>
<evidence type="ECO:0000256" key="12">
    <source>
        <dbReference type="SAM" id="Phobius"/>
    </source>
</evidence>
<evidence type="ECO:0000256" key="9">
    <source>
        <dbReference type="ARBA" id="ARBA00023065"/>
    </source>
</evidence>
<dbReference type="PANTHER" id="PTHR48086:SF3">
    <property type="entry name" value="SODIUM_PROLINE SYMPORTER"/>
    <property type="match status" value="1"/>
</dbReference>
<protein>
    <recommendedName>
        <fullName evidence="14">Sodium:solute symporter family protein</fullName>
    </recommendedName>
</protein>
<dbReference type="InterPro" id="IPR050277">
    <property type="entry name" value="Sodium:Solute_Symporter"/>
</dbReference>
<keyword evidence="6" id="KW-0769">Symport</keyword>
<sequence length="162" mass="17284">VVIFAAALAALMSTADSALLSISSMFTRDVYQAHFRPHSTQVELTRVGKWVSWVVVVVLVVIAIGTEKTLVRLLELKFEVLIQVVPCFFLGLYWKRLSSRVVLAGMLTGLAVALGLTAMGITRVVGFHAGVVGLGLNFVVCAVGTMLVPGPAQDCTRVNPSA</sequence>
<keyword evidence="3" id="KW-0813">Transport</keyword>
<evidence type="ECO:0000256" key="6">
    <source>
        <dbReference type="ARBA" id="ARBA00022847"/>
    </source>
</evidence>
<comment type="similarity">
    <text evidence="2">Belongs to the sodium:solute symporter (SSF) (TC 2.A.21) family.</text>
</comment>
<evidence type="ECO:0000256" key="8">
    <source>
        <dbReference type="ARBA" id="ARBA00023053"/>
    </source>
</evidence>
<evidence type="ECO:0000256" key="10">
    <source>
        <dbReference type="ARBA" id="ARBA00023136"/>
    </source>
</evidence>